<dbReference type="AlphaFoldDB" id="A0A4R1CKW6"/>
<feature type="transmembrane region" description="Helical" evidence="1">
    <location>
        <begin position="6"/>
        <end position="22"/>
    </location>
</feature>
<protein>
    <submittedName>
        <fullName evidence="2">Transporter</fullName>
    </submittedName>
</protein>
<dbReference type="EMBL" id="SJZJ01000001">
    <property type="protein sequence ID" value="TCJ31095.1"/>
    <property type="molecule type" value="Genomic_DNA"/>
</dbReference>
<feature type="transmembrane region" description="Helical" evidence="1">
    <location>
        <begin position="34"/>
        <end position="53"/>
    </location>
</feature>
<keyword evidence="1" id="KW-0472">Membrane</keyword>
<feature type="transmembrane region" description="Helical" evidence="1">
    <location>
        <begin position="186"/>
        <end position="204"/>
    </location>
</feature>
<gene>
    <name evidence="2" type="ORF">EPD65_00535</name>
</gene>
<reference evidence="2 3" key="1">
    <citation type="submission" date="2019-03" db="EMBL/GenBank/DDBJ databases">
        <authorList>
            <person name="Kim M.K.M."/>
        </authorList>
    </citation>
    <scope>NUCLEOTIDE SEQUENCE [LARGE SCALE GENOMIC DNA]</scope>
    <source>
        <strain evidence="2 3">18JY15-6</strain>
    </source>
</reference>
<keyword evidence="1" id="KW-0812">Transmembrane</keyword>
<comment type="caution">
    <text evidence="2">The sequence shown here is derived from an EMBL/GenBank/DDBJ whole genome shotgun (WGS) entry which is preliminary data.</text>
</comment>
<feature type="transmembrane region" description="Helical" evidence="1">
    <location>
        <begin position="65"/>
        <end position="85"/>
    </location>
</feature>
<keyword evidence="3" id="KW-1185">Reference proteome</keyword>
<evidence type="ECO:0000256" key="1">
    <source>
        <dbReference type="SAM" id="Phobius"/>
    </source>
</evidence>
<evidence type="ECO:0000313" key="2">
    <source>
        <dbReference type="EMBL" id="TCJ31095.1"/>
    </source>
</evidence>
<feature type="transmembrane region" description="Helical" evidence="1">
    <location>
        <begin position="92"/>
        <end position="115"/>
    </location>
</feature>
<feature type="transmembrane region" description="Helical" evidence="1">
    <location>
        <begin position="153"/>
        <end position="174"/>
    </location>
</feature>
<feature type="transmembrane region" description="Helical" evidence="1">
    <location>
        <begin position="127"/>
        <end position="146"/>
    </location>
</feature>
<dbReference type="Proteomes" id="UP000295453">
    <property type="component" value="Unassembled WGS sequence"/>
</dbReference>
<accession>A0A4R1CKW6</accession>
<name>A0A4R1CKW6_9ACTN</name>
<organism evidence="2 3">
    <name type="scientific">Nocardioides jejuensis</name>
    <dbReference type="NCBI Taxonomy" id="2502782"/>
    <lineage>
        <taxon>Bacteria</taxon>
        <taxon>Bacillati</taxon>
        <taxon>Actinomycetota</taxon>
        <taxon>Actinomycetes</taxon>
        <taxon>Propionibacteriales</taxon>
        <taxon>Nocardioidaceae</taxon>
        <taxon>Nocardioides</taxon>
    </lineage>
</organism>
<sequence length="230" mass="25946">MKELLFLVADLFMIFAGFRYGWRFIREHHNYLLGLEWFCVATSGTNFLVWTLLGGPLHGPLYEIAFFFDAFSRGVGITLIAVLGLMRVTHRYVASLPVEIGSFALAVVIGVYLGQFKDEHHLYVGPATFYVVVNALATVFFVYFSWRLWKIRATSAAAFTGVATLAAVVVAWTYNFFPFPDDEYRTGFYIFALTVWGLQELAYFRGYKALHDHNVARGLEPASAAQAVHA</sequence>
<dbReference type="OrthoDB" id="6711110at2"/>
<dbReference type="RefSeq" id="WP_131580875.1">
    <property type="nucleotide sequence ID" value="NZ_SJZJ01000001.1"/>
</dbReference>
<evidence type="ECO:0000313" key="3">
    <source>
        <dbReference type="Proteomes" id="UP000295453"/>
    </source>
</evidence>
<proteinExistence type="predicted"/>
<keyword evidence="1" id="KW-1133">Transmembrane helix</keyword>